<dbReference type="AlphaFoldDB" id="A0A2T2X829"/>
<sequence>MAFGVPRIQVIGMRLRTVWKGVPHLAVIVENEPLALPRPLQQQVDDHWNELLATGAGFFRGPVLSAKEVHSMPASVVIEAVMTDYAHYLYSRLLPEASPYRVRVIFAAACLITTDQILLAGVMSPNTSRPGWIQAVGGSPAWEDIDGRYFNPVISACRETEEEVGMAVSPQNCRVMGFTQDEMGRIAVAVHMPVKHTARDIIPRIRGYLETQKEPELQDVLGIPLGPLGLKMLDSQTRPVVRYLKAIVQGLYAGG</sequence>
<organism evidence="1 2">
    <name type="scientific">Sulfobacillus benefaciens</name>
    <dbReference type="NCBI Taxonomy" id="453960"/>
    <lineage>
        <taxon>Bacteria</taxon>
        <taxon>Bacillati</taxon>
        <taxon>Bacillota</taxon>
        <taxon>Clostridia</taxon>
        <taxon>Eubacteriales</taxon>
        <taxon>Clostridiales Family XVII. Incertae Sedis</taxon>
        <taxon>Sulfobacillus</taxon>
    </lineage>
</organism>
<reference evidence="1 2" key="1">
    <citation type="journal article" date="2014" name="BMC Genomics">
        <title>Comparison of environmental and isolate Sulfobacillus genomes reveals diverse carbon, sulfur, nitrogen, and hydrogen metabolisms.</title>
        <authorList>
            <person name="Justice N.B."/>
            <person name="Norman A."/>
            <person name="Brown C.T."/>
            <person name="Singh A."/>
            <person name="Thomas B.C."/>
            <person name="Banfield J.F."/>
        </authorList>
    </citation>
    <scope>NUCLEOTIDE SEQUENCE [LARGE SCALE GENOMIC DNA]</scope>
    <source>
        <strain evidence="1">AMDSBA1</strain>
    </source>
</reference>
<proteinExistence type="predicted"/>
<evidence type="ECO:0008006" key="3">
    <source>
        <dbReference type="Google" id="ProtNLM"/>
    </source>
</evidence>
<dbReference type="Proteomes" id="UP000242699">
    <property type="component" value="Unassembled WGS sequence"/>
</dbReference>
<evidence type="ECO:0000313" key="2">
    <source>
        <dbReference type="Proteomes" id="UP000242699"/>
    </source>
</evidence>
<accession>A0A2T2X829</accession>
<gene>
    <name evidence="1" type="ORF">C7B43_04930</name>
</gene>
<dbReference type="EMBL" id="PXYT01000008">
    <property type="protein sequence ID" value="PSR30639.1"/>
    <property type="molecule type" value="Genomic_DNA"/>
</dbReference>
<evidence type="ECO:0000313" key="1">
    <source>
        <dbReference type="EMBL" id="PSR30639.1"/>
    </source>
</evidence>
<comment type="caution">
    <text evidence="1">The sequence shown here is derived from an EMBL/GenBank/DDBJ whole genome shotgun (WGS) entry which is preliminary data.</text>
</comment>
<name>A0A2T2X829_9FIRM</name>
<protein>
    <recommendedName>
        <fullName evidence="3">Nudix hydrolase domain-containing protein</fullName>
    </recommendedName>
</protein>
<dbReference type="SUPFAM" id="SSF55811">
    <property type="entry name" value="Nudix"/>
    <property type="match status" value="1"/>
</dbReference>
<dbReference type="InterPro" id="IPR015797">
    <property type="entry name" value="NUDIX_hydrolase-like_dom_sf"/>
</dbReference>